<sequence>MNGHHVQDPGLRLAVSISSDRGTSASVACRYTGVEGSLRENLVFYSGLIRDPPTGALMSCSINEVTTSHFAITSSVDFRLLNSNELLCTASSLPGLVAARETLRGVPFTTSNGQRARSARLKVISGGFDIDVVDFALTSFAFEIYMKNYPLAAAGKLVPISPYRELCLHPESDECWEVARTWLSSCKEGHAACQRVATAVLPRRLLDISEIRPRLIDAQSICSGTKYTALSHCWGSYNTMSTHKSNVQSFMEGIDMFLLPPTYQDAIKVTRRLGVQFIWIDSLCIIQDSREDWQAESVKMVDVYKNCYLNISALSAANASQGFLLPRPRMSTVHLENDLHLRPATQPWREVFQQSPLSQRSWVLQERLLSTRVLHFGKDDMFWECLTLSVRESNATEYTKQAQSTEWEDENFKRSLFFTKGKWLHSPLVHPDYQCILARWYAIVLQYATLHITIVSDTFPAISGIAAEIHNATGCHYIAGLWIEDLHTGLLWYRDGECYSGPYIAPTWSWAARRGPIQWLYLRSSSSTHDPYMAEIQKTDVVLQNPENEFGVVQAGHLYLDAYTKPVWYRTSHGDPPFNDPYLSVVLDIFDTDGLPLGTGYLDDLADSATPAKLTAMVVTQRRMDIGDNGSDSEGDAHEIIYFLLIKMTGIRENEYRRVGIGYTFDSLIGEVVSNNAFKDCSSIA</sequence>
<comment type="caution">
    <text evidence="2">The sequence shown here is derived from an EMBL/GenBank/DDBJ whole genome shotgun (WGS) entry which is preliminary data.</text>
</comment>
<reference evidence="2 3" key="1">
    <citation type="submission" date="2020-03" db="EMBL/GenBank/DDBJ databases">
        <title>Draft Genome Sequence of Cudoniella acicularis.</title>
        <authorList>
            <person name="Buettner E."/>
            <person name="Kellner H."/>
        </authorList>
    </citation>
    <scope>NUCLEOTIDE SEQUENCE [LARGE SCALE GENOMIC DNA]</scope>
    <source>
        <strain evidence="2 3">DSM 108380</strain>
    </source>
</reference>
<evidence type="ECO:0000313" key="3">
    <source>
        <dbReference type="Proteomes" id="UP000566819"/>
    </source>
</evidence>
<evidence type="ECO:0000259" key="1">
    <source>
        <dbReference type="Pfam" id="PF06985"/>
    </source>
</evidence>
<dbReference type="OrthoDB" id="5125733at2759"/>
<gene>
    <name evidence="2" type="ORF">G7Y89_g10992</name>
</gene>
<evidence type="ECO:0000313" key="2">
    <source>
        <dbReference type="EMBL" id="KAF4627167.1"/>
    </source>
</evidence>
<dbReference type="PANTHER" id="PTHR33112:SF9">
    <property type="entry name" value="HETEROKARYON INCOMPATIBILITY DOMAIN-CONTAINING PROTEIN"/>
    <property type="match status" value="1"/>
</dbReference>
<dbReference type="Pfam" id="PF06985">
    <property type="entry name" value="HET"/>
    <property type="match status" value="1"/>
</dbReference>
<dbReference type="PANTHER" id="PTHR33112">
    <property type="entry name" value="DOMAIN PROTEIN, PUTATIVE-RELATED"/>
    <property type="match status" value="1"/>
</dbReference>
<feature type="domain" description="Heterokaryon incompatibility" evidence="1">
    <location>
        <begin position="227"/>
        <end position="366"/>
    </location>
</feature>
<protein>
    <recommendedName>
        <fullName evidence="1">Heterokaryon incompatibility domain-containing protein</fullName>
    </recommendedName>
</protein>
<dbReference type="AlphaFoldDB" id="A0A8H4RBQ2"/>
<keyword evidence="3" id="KW-1185">Reference proteome</keyword>
<accession>A0A8H4RBQ2</accession>
<dbReference type="InterPro" id="IPR010730">
    <property type="entry name" value="HET"/>
</dbReference>
<proteinExistence type="predicted"/>
<dbReference type="Proteomes" id="UP000566819">
    <property type="component" value="Unassembled WGS sequence"/>
</dbReference>
<name>A0A8H4RBQ2_9HELO</name>
<dbReference type="EMBL" id="JAAMPI010001017">
    <property type="protein sequence ID" value="KAF4627167.1"/>
    <property type="molecule type" value="Genomic_DNA"/>
</dbReference>
<organism evidence="2 3">
    <name type="scientific">Cudoniella acicularis</name>
    <dbReference type="NCBI Taxonomy" id="354080"/>
    <lineage>
        <taxon>Eukaryota</taxon>
        <taxon>Fungi</taxon>
        <taxon>Dikarya</taxon>
        <taxon>Ascomycota</taxon>
        <taxon>Pezizomycotina</taxon>
        <taxon>Leotiomycetes</taxon>
        <taxon>Helotiales</taxon>
        <taxon>Tricladiaceae</taxon>
        <taxon>Cudoniella</taxon>
    </lineage>
</organism>